<keyword evidence="3" id="KW-1185">Reference proteome</keyword>
<dbReference type="Proteomes" id="UP000318815">
    <property type="component" value="Unassembled WGS sequence"/>
</dbReference>
<comment type="caution">
    <text evidence="2">The sequence shown here is derived from an EMBL/GenBank/DDBJ whole genome shotgun (WGS) entry which is preliminary data.</text>
</comment>
<evidence type="ECO:0000259" key="1">
    <source>
        <dbReference type="Pfam" id="PF18942"/>
    </source>
</evidence>
<accession>A0A5C6LQ23</accession>
<proteinExistence type="predicted"/>
<name>A0A5C6LQ23_9BACT</name>
<organism evidence="2 3">
    <name type="scientific">Chitinophaga pinensis</name>
    <dbReference type="NCBI Taxonomy" id="79329"/>
    <lineage>
        <taxon>Bacteria</taxon>
        <taxon>Pseudomonadati</taxon>
        <taxon>Bacteroidota</taxon>
        <taxon>Chitinophagia</taxon>
        <taxon>Chitinophagales</taxon>
        <taxon>Chitinophagaceae</taxon>
        <taxon>Chitinophaga</taxon>
    </lineage>
</organism>
<dbReference type="AlphaFoldDB" id="A0A5C6LQ23"/>
<reference evidence="2 3" key="1">
    <citation type="submission" date="2019-08" db="EMBL/GenBank/DDBJ databases">
        <title>Whole genome sequencing of chitin degrading bacteria Chitinophaga pinensis YS16.</title>
        <authorList>
            <person name="Singh R.P."/>
            <person name="Manchanda G."/>
            <person name="Maurya I.K."/>
            <person name="Joshi N.K."/>
            <person name="Srivastava A.K."/>
        </authorList>
    </citation>
    <scope>NUCLEOTIDE SEQUENCE [LARGE SCALE GENOMIC DNA]</scope>
    <source>
        <strain evidence="2 3">YS-16</strain>
    </source>
</reference>
<evidence type="ECO:0000313" key="3">
    <source>
        <dbReference type="Proteomes" id="UP000318815"/>
    </source>
</evidence>
<sequence>MAKTIIDIQYQNTVMKKIFIYAFLLSSLISLWGCEKDNYPGAEISPYVAIMDIRNLYRGQDLVLNNDNLKGGHSLAAMVVSDHSGGNLPEGLLVVQDARRLSAMRGISIPLGADAASFVPGDSVIIHIDGKTLSRVNGILEIKGVTKGDIQKVSSDNSLTIMRVTIGQMQANPDAYESVLSVIVKGTFDPLPKPTDVLSGDKTLNDGFGDIILHTEANATFANNKAFVNANYFGIAFNSQSKEGQLIPQFRVRTGKDVVELSSEIQVAPVLITGFMSDVAGGDGNYEYVQLMATTDIDFAKTPYAFVVTNNANASTPTGYPTNGWATGNMRTYKMSLSQGTAKKGTFFYVGGAGKLINGSGSTNISSSNWIRAFDYTKNDGDGFGLKTGGLFANSGNAFGMAIFKDSAVTASSTPVDVIFISTGGSLYSGNKGYRIANTDFYDIVNPITMAQQPFYRQGSNTLSLVYNTADLGYFNMLGGVYNPALGKWVRARSQNNRLLTKSSPLSDIEGEGATVLK</sequence>
<dbReference type="InterPro" id="IPR043744">
    <property type="entry name" value="DUF5689"/>
</dbReference>
<protein>
    <recommendedName>
        <fullName evidence="1">DUF5689 domain-containing protein</fullName>
    </recommendedName>
</protein>
<evidence type="ECO:0000313" key="2">
    <source>
        <dbReference type="EMBL" id="TWV98707.1"/>
    </source>
</evidence>
<dbReference type="Pfam" id="PF18942">
    <property type="entry name" value="DUF5689"/>
    <property type="match status" value="1"/>
</dbReference>
<feature type="domain" description="DUF5689" evidence="1">
    <location>
        <begin position="48"/>
        <end position="258"/>
    </location>
</feature>
<dbReference type="EMBL" id="VOHS01000025">
    <property type="protein sequence ID" value="TWV98707.1"/>
    <property type="molecule type" value="Genomic_DNA"/>
</dbReference>
<dbReference type="OrthoDB" id="1111074at2"/>
<gene>
    <name evidence="2" type="ORF">FEF09_20725</name>
</gene>